<evidence type="ECO:0000256" key="11">
    <source>
        <dbReference type="ARBA" id="ARBA00038905"/>
    </source>
</evidence>
<dbReference type="InterPro" id="IPR020476">
    <property type="entry name" value="Nudix_hydrolase"/>
</dbReference>
<dbReference type="PANTHER" id="PTHR47707">
    <property type="entry name" value="8-OXO-DGTP DIPHOSPHATASE"/>
    <property type="match status" value="1"/>
</dbReference>
<keyword evidence="7 12" id="KW-0378">Hydrolase</keyword>
<evidence type="ECO:0000256" key="13">
    <source>
        <dbReference type="SAM" id="MobiDB-lite"/>
    </source>
</evidence>
<dbReference type="SUPFAM" id="SSF55811">
    <property type="entry name" value="Nudix"/>
    <property type="match status" value="1"/>
</dbReference>
<dbReference type="InterPro" id="IPR015797">
    <property type="entry name" value="NUDIX_hydrolase-like_dom_sf"/>
</dbReference>
<evidence type="ECO:0000256" key="3">
    <source>
        <dbReference type="ARBA" id="ARBA00022457"/>
    </source>
</evidence>
<comment type="catalytic activity">
    <reaction evidence="10">
        <text>8-oxo-dGTP + H2O = 8-oxo-dGMP + diphosphate + H(+)</text>
        <dbReference type="Rhea" id="RHEA:31575"/>
        <dbReference type="ChEBI" id="CHEBI:15377"/>
        <dbReference type="ChEBI" id="CHEBI:15378"/>
        <dbReference type="ChEBI" id="CHEBI:33019"/>
        <dbReference type="ChEBI" id="CHEBI:63224"/>
        <dbReference type="ChEBI" id="CHEBI:77896"/>
        <dbReference type="EC" id="3.6.1.55"/>
    </reaction>
</comment>
<dbReference type="GO" id="GO:0044715">
    <property type="term" value="F:8-oxo-dGDP phosphatase activity"/>
    <property type="evidence" value="ECO:0007669"/>
    <property type="project" value="TreeGrafter"/>
</dbReference>
<evidence type="ECO:0000313" key="15">
    <source>
        <dbReference type="EMBL" id="SDN32343.1"/>
    </source>
</evidence>
<evidence type="ECO:0000256" key="1">
    <source>
        <dbReference type="ARBA" id="ARBA00001946"/>
    </source>
</evidence>
<keyword evidence="4" id="KW-0235">DNA replication</keyword>
<dbReference type="EC" id="3.6.1.55" evidence="11"/>
<evidence type="ECO:0000256" key="10">
    <source>
        <dbReference type="ARBA" id="ARBA00035861"/>
    </source>
</evidence>
<keyword evidence="5" id="KW-0479">Metal-binding</keyword>
<comment type="similarity">
    <text evidence="2 12">Belongs to the Nudix hydrolase family.</text>
</comment>
<keyword evidence="16" id="KW-1185">Reference proteome</keyword>
<dbReference type="PROSITE" id="PS51462">
    <property type="entry name" value="NUDIX"/>
    <property type="match status" value="1"/>
</dbReference>
<dbReference type="GO" id="GO:0006260">
    <property type="term" value="P:DNA replication"/>
    <property type="evidence" value="ECO:0007669"/>
    <property type="project" value="UniProtKB-KW"/>
</dbReference>
<dbReference type="CDD" id="cd03425">
    <property type="entry name" value="NUDIX_MutT_NudA_like"/>
    <property type="match status" value="1"/>
</dbReference>
<name>A0A1H0AH22_9ACTN</name>
<dbReference type="STRING" id="1005944.SAMN05192576_2025"/>
<evidence type="ECO:0000256" key="6">
    <source>
        <dbReference type="ARBA" id="ARBA00022763"/>
    </source>
</evidence>
<dbReference type="GO" id="GO:0035539">
    <property type="term" value="F:8-oxo-7,8-dihydrodeoxyguanosine triphosphate pyrophosphatase activity"/>
    <property type="evidence" value="ECO:0007669"/>
    <property type="project" value="UniProtKB-EC"/>
</dbReference>
<dbReference type="Proteomes" id="UP000199004">
    <property type="component" value="Unassembled WGS sequence"/>
</dbReference>
<dbReference type="EMBL" id="FNIC01000002">
    <property type="protein sequence ID" value="SDN32343.1"/>
    <property type="molecule type" value="Genomic_DNA"/>
</dbReference>
<dbReference type="PRINTS" id="PR00502">
    <property type="entry name" value="NUDIXFAMILY"/>
</dbReference>
<sequence>MTTTTTSVAVGERRRLVPMGGFEAQAPGRLRASTTVDSLGGMSQVVGAAIVRHSRVLAARRTAPPEAAGRWELPGGKVEPGEDPAAALEREVAEELGCTVEVTGWLAGRAPIGQPGNQTHELTVAFARLVAGEPEPTEHDQVRWLTRDELGEVDWLEPDRPFLPEIAARLGSPDALLRAIFFDADDARAVRDRLTRDGFEASVVRERLHGEDDDEDHPWAVLSDAPELVVELLVDEYDGWLDRDDDAAPVATPLDLPAAPRRRVGDTTIPT</sequence>
<comment type="cofactor">
    <cofactor evidence="1">
        <name>Mg(2+)</name>
        <dbReference type="ChEBI" id="CHEBI:18420"/>
    </cofactor>
</comment>
<proteinExistence type="inferred from homology"/>
<feature type="region of interest" description="Disordered" evidence="13">
    <location>
        <begin position="61"/>
        <end position="82"/>
    </location>
</feature>
<evidence type="ECO:0000256" key="7">
    <source>
        <dbReference type="ARBA" id="ARBA00022801"/>
    </source>
</evidence>
<reference evidence="15 16" key="1">
    <citation type="submission" date="2016-10" db="EMBL/GenBank/DDBJ databases">
        <authorList>
            <person name="de Groot N.N."/>
        </authorList>
    </citation>
    <scope>NUCLEOTIDE SEQUENCE [LARGE SCALE GENOMIC DNA]</scope>
    <source>
        <strain evidence="15 16">CGMCC 1.11147</strain>
    </source>
</reference>
<keyword evidence="9" id="KW-0234">DNA repair</keyword>
<keyword evidence="6" id="KW-0227">DNA damage</keyword>
<evidence type="ECO:0000256" key="5">
    <source>
        <dbReference type="ARBA" id="ARBA00022723"/>
    </source>
</evidence>
<gene>
    <name evidence="15" type="ORF">SAMN05192576_2025</name>
</gene>
<organism evidence="15 16">
    <name type="scientific">Nocardioides szechwanensis</name>
    <dbReference type="NCBI Taxonomy" id="1005944"/>
    <lineage>
        <taxon>Bacteria</taxon>
        <taxon>Bacillati</taxon>
        <taxon>Actinomycetota</taxon>
        <taxon>Actinomycetes</taxon>
        <taxon>Propionibacteriales</taxon>
        <taxon>Nocardioidaceae</taxon>
        <taxon>Nocardioides</taxon>
    </lineage>
</organism>
<dbReference type="GO" id="GO:0008413">
    <property type="term" value="F:8-oxo-7,8-dihydroguanosine triphosphate pyrophosphatase activity"/>
    <property type="evidence" value="ECO:0007669"/>
    <property type="project" value="TreeGrafter"/>
</dbReference>
<evidence type="ECO:0000256" key="12">
    <source>
        <dbReference type="RuleBase" id="RU003476"/>
    </source>
</evidence>
<evidence type="ECO:0000256" key="4">
    <source>
        <dbReference type="ARBA" id="ARBA00022705"/>
    </source>
</evidence>
<keyword evidence="8" id="KW-0460">Magnesium</keyword>
<dbReference type="AlphaFoldDB" id="A0A1H0AH22"/>
<dbReference type="PANTHER" id="PTHR47707:SF1">
    <property type="entry name" value="NUDIX HYDROLASE FAMILY PROTEIN"/>
    <property type="match status" value="1"/>
</dbReference>
<protein>
    <recommendedName>
        <fullName evidence="11">8-oxo-dGTP diphosphatase</fullName>
        <ecNumber evidence="11">3.6.1.55</ecNumber>
    </recommendedName>
</protein>
<evidence type="ECO:0000256" key="2">
    <source>
        <dbReference type="ARBA" id="ARBA00005582"/>
    </source>
</evidence>
<dbReference type="GO" id="GO:0046872">
    <property type="term" value="F:metal ion binding"/>
    <property type="evidence" value="ECO:0007669"/>
    <property type="project" value="UniProtKB-KW"/>
</dbReference>
<dbReference type="GO" id="GO:0044716">
    <property type="term" value="F:8-oxo-GDP phosphatase activity"/>
    <property type="evidence" value="ECO:0007669"/>
    <property type="project" value="TreeGrafter"/>
</dbReference>
<evidence type="ECO:0000313" key="16">
    <source>
        <dbReference type="Proteomes" id="UP000199004"/>
    </source>
</evidence>
<dbReference type="InterPro" id="IPR047127">
    <property type="entry name" value="MutT-like"/>
</dbReference>
<feature type="region of interest" description="Disordered" evidence="13">
    <location>
        <begin position="251"/>
        <end position="271"/>
    </location>
</feature>
<dbReference type="InterPro" id="IPR000086">
    <property type="entry name" value="NUDIX_hydrolase_dom"/>
</dbReference>
<keyword evidence="3" id="KW-0515">Mutator protein</keyword>
<evidence type="ECO:0000259" key="14">
    <source>
        <dbReference type="PROSITE" id="PS51462"/>
    </source>
</evidence>
<dbReference type="Gene3D" id="3.90.79.10">
    <property type="entry name" value="Nucleoside Triphosphate Pyrophosphohydrolase"/>
    <property type="match status" value="1"/>
</dbReference>
<dbReference type="PROSITE" id="PS00893">
    <property type="entry name" value="NUDIX_BOX"/>
    <property type="match status" value="1"/>
</dbReference>
<dbReference type="Pfam" id="PF00293">
    <property type="entry name" value="NUDIX"/>
    <property type="match status" value="1"/>
</dbReference>
<dbReference type="GO" id="GO:0006281">
    <property type="term" value="P:DNA repair"/>
    <property type="evidence" value="ECO:0007669"/>
    <property type="project" value="UniProtKB-KW"/>
</dbReference>
<evidence type="ECO:0000256" key="8">
    <source>
        <dbReference type="ARBA" id="ARBA00022842"/>
    </source>
</evidence>
<accession>A0A1H0AH22</accession>
<evidence type="ECO:0000256" key="9">
    <source>
        <dbReference type="ARBA" id="ARBA00023204"/>
    </source>
</evidence>
<feature type="domain" description="Nudix hydrolase" evidence="14">
    <location>
        <begin position="41"/>
        <end position="168"/>
    </location>
</feature>
<dbReference type="InterPro" id="IPR020084">
    <property type="entry name" value="NUDIX_hydrolase_CS"/>
</dbReference>